<dbReference type="AlphaFoldDB" id="A0A0G1KU82"/>
<evidence type="ECO:0000313" key="5">
    <source>
        <dbReference type="EMBL" id="KKT87166.1"/>
    </source>
</evidence>
<keyword evidence="2" id="KW-0812">Transmembrane</keyword>
<dbReference type="CDD" id="cd00118">
    <property type="entry name" value="LysM"/>
    <property type="match status" value="1"/>
</dbReference>
<dbReference type="InterPro" id="IPR018392">
    <property type="entry name" value="LysM"/>
</dbReference>
<gene>
    <name evidence="5" type="ORF">VE97_C0004G0005</name>
</gene>
<dbReference type="EMBL" id="LCJZ01000004">
    <property type="protein sequence ID" value="KKT87166.1"/>
    <property type="molecule type" value="Genomic_DNA"/>
</dbReference>
<feature type="chain" id="PRO_5002538218" description="LysM domain-containing protein" evidence="3">
    <location>
        <begin position="29"/>
        <end position="500"/>
    </location>
</feature>
<feature type="region of interest" description="Disordered" evidence="1">
    <location>
        <begin position="411"/>
        <end position="440"/>
    </location>
</feature>
<keyword evidence="3" id="KW-0732">Signal</keyword>
<keyword evidence="2" id="KW-1133">Transmembrane helix</keyword>
<proteinExistence type="predicted"/>
<dbReference type="Gene3D" id="3.10.350.10">
    <property type="entry name" value="LysM domain"/>
    <property type="match status" value="1"/>
</dbReference>
<evidence type="ECO:0000256" key="3">
    <source>
        <dbReference type="SAM" id="SignalP"/>
    </source>
</evidence>
<dbReference type="InterPro" id="IPR010317">
    <property type="entry name" value="WxLIP_PGBD"/>
</dbReference>
<keyword evidence="2" id="KW-0472">Membrane</keyword>
<evidence type="ECO:0000313" key="6">
    <source>
        <dbReference type="Proteomes" id="UP000033958"/>
    </source>
</evidence>
<accession>A0A0G1KU82</accession>
<feature type="transmembrane region" description="Helical" evidence="2">
    <location>
        <begin position="292"/>
        <end position="318"/>
    </location>
</feature>
<dbReference type="SUPFAM" id="SSF54106">
    <property type="entry name" value="LysM domain"/>
    <property type="match status" value="1"/>
</dbReference>
<dbReference type="Pfam" id="PF06030">
    <property type="entry name" value="WxLIP_PGBD"/>
    <property type="match status" value="1"/>
</dbReference>
<feature type="signal peptide" evidence="3">
    <location>
        <begin position="1"/>
        <end position="28"/>
    </location>
</feature>
<protein>
    <recommendedName>
        <fullName evidence="4">LysM domain-containing protein</fullName>
    </recommendedName>
</protein>
<dbReference type="InterPro" id="IPR036779">
    <property type="entry name" value="LysM_dom_sf"/>
</dbReference>
<sequence>MFRQHQKIFLILILLAAAVLLQPNAVLAVSAGGVGVTPSPDSSESRIKGSWFVYEVDPGTTIEDTVRVINSSSNELKINLEGLDAFSTQDGSFALTDDESRNQDIGKWITLAEKKLTLPPKSQMDIKFTVQVPVDAEVGDHIGGITVQKDTTTPDATINAGGATVGVTTRVGARMYLTVKGNIIRDLQLKAKAWFGRGSKMVFRFKWTNNGNVRANLEANGKIYGLFGLYDKKDNFELGQIFPKKTLTSEMIWPGKNRPLLGPYLAILNIQDTFEGLNPSNKITAPAPPIRVYLMTFFIPYTQAIVFVILLFLAWFGWQINKWRKFMRLAKTPVVSHRIKKTDTLQKIAGLYRVDWKLLAQINEIKPPYDLGTTKTIYVPDSQGQRRILPIPNILVYLFAPVVRLFSRKPHPSLRHPGPQNRHPELDSGSPGSRSGFRVKPGMTKGVITQTPSYTIIIQPGDTRKDVEQFTGLSWKEIAKFNRLKPGFKLKAGLELEVPE</sequence>
<evidence type="ECO:0000256" key="1">
    <source>
        <dbReference type="SAM" id="MobiDB-lite"/>
    </source>
</evidence>
<dbReference type="SMART" id="SM00257">
    <property type="entry name" value="LysM"/>
    <property type="match status" value="2"/>
</dbReference>
<evidence type="ECO:0000259" key="4">
    <source>
        <dbReference type="PROSITE" id="PS51782"/>
    </source>
</evidence>
<organism evidence="5 6">
    <name type="scientific">candidate division Kazan bacterium GW2011_GWB1_45_10</name>
    <dbReference type="NCBI Taxonomy" id="1620411"/>
    <lineage>
        <taxon>Bacteria</taxon>
        <taxon>Bacteria division Kazan-3B-28</taxon>
    </lineage>
</organism>
<reference evidence="5 6" key="1">
    <citation type="journal article" date="2015" name="Nature">
        <title>rRNA introns, odd ribosomes, and small enigmatic genomes across a large radiation of phyla.</title>
        <authorList>
            <person name="Brown C.T."/>
            <person name="Hug L.A."/>
            <person name="Thomas B.C."/>
            <person name="Sharon I."/>
            <person name="Castelle C.J."/>
            <person name="Singh A."/>
            <person name="Wilkins M.J."/>
            <person name="Williams K.H."/>
            <person name="Banfield J.F."/>
        </authorList>
    </citation>
    <scope>NUCLEOTIDE SEQUENCE [LARGE SCALE GENOMIC DNA]</scope>
</reference>
<dbReference type="PROSITE" id="PS51782">
    <property type="entry name" value="LYSM"/>
    <property type="match status" value="1"/>
</dbReference>
<dbReference type="Pfam" id="PF01476">
    <property type="entry name" value="LysM"/>
    <property type="match status" value="2"/>
</dbReference>
<evidence type="ECO:0000256" key="2">
    <source>
        <dbReference type="SAM" id="Phobius"/>
    </source>
</evidence>
<feature type="domain" description="LysM" evidence="4">
    <location>
        <begin position="335"/>
        <end position="379"/>
    </location>
</feature>
<dbReference type="Proteomes" id="UP000033958">
    <property type="component" value="Unassembled WGS sequence"/>
</dbReference>
<name>A0A0G1KU82_UNCK3</name>
<comment type="caution">
    <text evidence="5">The sequence shown here is derived from an EMBL/GenBank/DDBJ whole genome shotgun (WGS) entry which is preliminary data.</text>
</comment>